<dbReference type="AlphaFoldDB" id="A0A9P9WW48"/>
<sequence>MSENYTYSYSRRSGKHEKEYDERRPRSSHVYNGHLPPSPPSSDASFAPSGSDGERAHKRRSGVYINGEKVPDVTRKPSRRERRNSNHVVIVEPPASPRSPRTPPRFDTPVGSPSRSPAYIHQSRMPQYAPPVRPEVRVEVTDHRTGRDNHYYRHVPTPARSRRDSYSYGSSGGSSASDEAIRVQKLERELRKAQEKKKAKEAAEAAEAAARRQRIQSEIEKQNAHIANRSPPSTKPQKYRRGSVAIRPEENLAKAFQKVHIRESEVHETEEERWRRKMRAEEARRQKEDEAQLQRLKDRMTPQRSNTTGRSSTRRPPTVEYEYRI</sequence>
<feature type="compositionally biased region" description="Basic and acidic residues" evidence="1">
    <location>
        <begin position="16"/>
        <end position="25"/>
    </location>
</feature>
<feature type="compositionally biased region" description="Low complexity" evidence="1">
    <location>
        <begin position="166"/>
        <end position="178"/>
    </location>
</feature>
<feature type="region of interest" description="Disordered" evidence="1">
    <location>
        <begin position="1"/>
        <end position="247"/>
    </location>
</feature>
<feature type="compositionally biased region" description="Basic and acidic residues" evidence="1">
    <location>
        <begin position="134"/>
        <end position="151"/>
    </location>
</feature>
<evidence type="ECO:0000313" key="3">
    <source>
        <dbReference type="Proteomes" id="UP000829685"/>
    </source>
</evidence>
<organism evidence="2 3">
    <name type="scientific">Neoarthrinium moseri</name>
    <dbReference type="NCBI Taxonomy" id="1658444"/>
    <lineage>
        <taxon>Eukaryota</taxon>
        <taxon>Fungi</taxon>
        <taxon>Dikarya</taxon>
        <taxon>Ascomycota</taxon>
        <taxon>Pezizomycotina</taxon>
        <taxon>Sordariomycetes</taxon>
        <taxon>Xylariomycetidae</taxon>
        <taxon>Amphisphaeriales</taxon>
        <taxon>Apiosporaceae</taxon>
        <taxon>Neoarthrinium</taxon>
    </lineage>
</organism>
<comment type="caution">
    <text evidence="2">The sequence shown here is derived from an EMBL/GenBank/DDBJ whole genome shotgun (WGS) entry which is preliminary data.</text>
</comment>
<reference evidence="2" key="1">
    <citation type="submission" date="2021-03" db="EMBL/GenBank/DDBJ databases">
        <title>Revisited historic fungal species revealed as producer of novel bioactive compounds through whole genome sequencing and comparative genomics.</title>
        <authorList>
            <person name="Vignolle G.A."/>
            <person name="Hochenegger N."/>
            <person name="Mach R.L."/>
            <person name="Mach-Aigner A.R."/>
            <person name="Javad Rahimi M."/>
            <person name="Salim K.A."/>
            <person name="Chan C.M."/>
            <person name="Lim L.B.L."/>
            <person name="Cai F."/>
            <person name="Druzhinina I.S."/>
            <person name="U'Ren J.M."/>
            <person name="Derntl C."/>
        </authorList>
    </citation>
    <scope>NUCLEOTIDE SEQUENCE</scope>
    <source>
        <strain evidence="2">TUCIM 5799</strain>
    </source>
</reference>
<accession>A0A9P9WW48</accession>
<dbReference type="OrthoDB" id="3439480at2759"/>
<feature type="region of interest" description="Disordered" evidence="1">
    <location>
        <begin position="262"/>
        <end position="325"/>
    </location>
</feature>
<proteinExistence type="predicted"/>
<dbReference type="Proteomes" id="UP000829685">
    <property type="component" value="Unassembled WGS sequence"/>
</dbReference>
<dbReference type="EMBL" id="JAFIMR010000003">
    <property type="protein sequence ID" value="KAI1880311.1"/>
    <property type="molecule type" value="Genomic_DNA"/>
</dbReference>
<protein>
    <submittedName>
        <fullName evidence="2">Uncharacterized protein</fullName>
    </submittedName>
</protein>
<evidence type="ECO:0000256" key="1">
    <source>
        <dbReference type="SAM" id="MobiDB-lite"/>
    </source>
</evidence>
<feature type="compositionally biased region" description="Low complexity" evidence="1">
    <location>
        <begin position="41"/>
        <end position="51"/>
    </location>
</feature>
<name>A0A9P9WW48_9PEZI</name>
<gene>
    <name evidence="2" type="ORF">JX265_001932</name>
</gene>
<evidence type="ECO:0000313" key="2">
    <source>
        <dbReference type="EMBL" id="KAI1880311.1"/>
    </source>
</evidence>
<keyword evidence="3" id="KW-1185">Reference proteome</keyword>
<feature type="compositionally biased region" description="Basic and acidic residues" evidence="1">
    <location>
        <begin position="262"/>
        <end position="301"/>
    </location>
</feature>
<feature type="compositionally biased region" description="Basic and acidic residues" evidence="1">
    <location>
        <begin position="179"/>
        <end position="203"/>
    </location>
</feature>
<feature type="compositionally biased region" description="Pro residues" evidence="1">
    <location>
        <begin position="94"/>
        <end position="103"/>
    </location>
</feature>
<feature type="compositionally biased region" description="Polar residues" evidence="1">
    <location>
        <begin position="1"/>
        <end position="11"/>
    </location>
</feature>
<feature type="compositionally biased region" description="Low complexity" evidence="1">
    <location>
        <begin position="304"/>
        <end position="318"/>
    </location>
</feature>